<dbReference type="EMBL" id="JACHBR010000001">
    <property type="protein sequence ID" value="MBB5625346.1"/>
    <property type="molecule type" value="Genomic_DNA"/>
</dbReference>
<protein>
    <recommendedName>
        <fullName evidence="3">Lipoprotein LpqB beta-propeller domain-containing protein</fullName>
    </recommendedName>
</protein>
<evidence type="ECO:0000313" key="1">
    <source>
        <dbReference type="EMBL" id="MBB5625346.1"/>
    </source>
</evidence>
<dbReference type="Gene3D" id="2.120.10.30">
    <property type="entry name" value="TolB, C-terminal domain"/>
    <property type="match status" value="1"/>
</dbReference>
<name>A0A7W8Z0U9_9ACTN</name>
<sequence>MRSGKTLAVRDATVFPVKANGKADKEGSAPFAVSADGTRILYFRKSDRKLVWREAKGGRAHGLPGATARVPKGIGMDDVHAALSPDGGVVVLDYLDEGDRFPTLVVDLADGHVARIPGSDAVHGFSPDGRRILVSRQTGDNTTEFAVYDTEGAQAESREVPQVVSNNAPVALADDGVTVAVVIVPSKGRPRLRQYDLSTDAVSPAVDLPIPAQDSPYQIFWDGAGKLTLWHLRAQEGGMISRITASAVDPATGGLRKIDSFKGPSHVWTWWLPGE</sequence>
<accession>A0A7W8Z0U9</accession>
<dbReference type="InterPro" id="IPR011042">
    <property type="entry name" value="6-blade_b-propeller_TolB-like"/>
</dbReference>
<comment type="caution">
    <text evidence="1">The sequence shown here is derived from an EMBL/GenBank/DDBJ whole genome shotgun (WGS) entry which is preliminary data.</text>
</comment>
<evidence type="ECO:0008006" key="3">
    <source>
        <dbReference type="Google" id="ProtNLM"/>
    </source>
</evidence>
<dbReference type="AlphaFoldDB" id="A0A7W8Z0U9"/>
<dbReference type="SUPFAM" id="SSF82171">
    <property type="entry name" value="DPP6 N-terminal domain-like"/>
    <property type="match status" value="1"/>
</dbReference>
<keyword evidence="2" id="KW-1185">Reference proteome</keyword>
<evidence type="ECO:0000313" key="2">
    <source>
        <dbReference type="Proteomes" id="UP000588112"/>
    </source>
</evidence>
<proteinExistence type="predicted"/>
<reference evidence="1 2" key="1">
    <citation type="submission" date="2020-08" db="EMBL/GenBank/DDBJ databases">
        <title>Sequencing the genomes of 1000 actinobacteria strains.</title>
        <authorList>
            <person name="Klenk H.-P."/>
        </authorList>
    </citation>
    <scope>NUCLEOTIDE SEQUENCE [LARGE SCALE GENOMIC DNA]</scope>
    <source>
        <strain evidence="1 2">DSM 45790</strain>
    </source>
</reference>
<organism evidence="1 2">
    <name type="scientific">Sphaerisporangium krabiense</name>
    <dbReference type="NCBI Taxonomy" id="763782"/>
    <lineage>
        <taxon>Bacteria</taxon>
        <taxon>Bacillati</taxon>
        <taxon>Actinomycetota</taxon>
        <taxon>Actinomycetes</taxon>
        <taxon>Streptosporangiales</taxon>
        <taxon>Streptosporangiaceae</taxon>
        <taxon>Sphaerisporangium</taxon>
    </lineage>
</organism>
<dbReference type="RefSeq" id="WP_184608576.1">
    <property type="nucleotide sequence ID" value="NZ_BOOS01000032.1"/>
</dbReference>
<gene>
    <name evidence="1" type="ORF">BJ981_001045</name>
</gene>
<dbReference type="Proteomes" id="UP000588112">
    <property type="component" value="Unassembled WGS sequence"/>
</dbReference>